<accession>A0ABW2D8W2</accession>
<dbReference type="SUPFAM" id="SSF74650">
    <property type="entry name" value="Galactose mutarotase-like"/>
    <property type="match status" value="1"/>
</dbReference>
<dbReference type="EMBL" id="JBHSYS010000003">
    <property type="protein sequence ID" value="MFC6958023.1"/>
    <property type="molecule type" value="Genomic_DNA"/>
</dbReference>
<dbReference type="CDD" id="cd09022">
    <property type="entry name" value="Aldose_epim_Ec_YihR"/>
    <property type="match status" value="1"/>
</dbReference>
<organism evidence="1 2">
    <name type="scientific">Glycomyces mayteni</name>
    <dbReference type="NCBI Taxonomy" id="543887"/>
    <lineage>
        <taxon>Bacteria</taxon>
        <taxon>Bacillati</taxon>
        <taxon>Actinomycetota</taxon>
        <taxon>Actinomycetes</taxon>
        <taxon>Glycomycetales</taxon>
        <taxon>Glycomycetaceae</taxon>
        <taxon>Glycomyces</taxon>
    </lineage>
</organism>
<dbReference type="Gene3D" id="2.70.98.10">
    <property type="match status" value="1"/>
</dbReference>
<proteinExistence type="predicted"/>
<dbReference type="InterPro" id="IPR008183">
    <property type="entry name" value="Aldose_1/G6P_1-epimerase"/>
</dbReference>
<dbReference type="InterPro" id="IPR037480">
    <property type="entry name" value="YihR-like"/>
</dbReference>
<comment type="caution">
    <text evidence="1">The sequence shown here is derived from an EMBL/GenBank/DDBJ whole genome shotgun (WGS) entry which is preliminary data.</text>
</comment>
<protein>
    <submittedName>
        <fullName evidence="1">Aldose 1-epimerase family protein</fullName>
    </submittedName>
</protein>
<dbReference type="InterPro" id="IPR011013">
    <property type="entry name" value="Gal_mutarotase_sf_dom"/>
</dbReference>
<dbReference type="Pfam" id="PF01263">
    <property type="entry name" value="Aldose_epim"/>
    <property type="match status" value="1"/>
</dbReference>
<dbReference type="Proteomes" id="UP001596470">
    <property type="component" value="Unassembled WGS sequence"/>
</dbReference>
<evidence type="ECO:0000313" key="1">
    <source>
        <dbReference type="EMBL" id="MFC6958023.1"/>
    </source>
</evidence>
<dbReference type="PANTHER" id="PTHR10091:SF0">
    <property type="entry name" value="GALACTOSE MUTAROTASE"/>
    <property type="match status" value="1"/>
</dbReference>
<reference evidence="2" key="1">
    <citation type="journal article" date="2019" name="Int. J. Syst. Evol. Microbiol.">
        <title>The Global Catalogue of Microorganisms (GCM) 10K type strain sequencing project: providing services to taxonomists for standard genome sequencing and annotation.</title>
        <authorList>
            <consortium name="The Broad Institute Genomics Platform"/>
            <consortium name="The Broad Institute Genome Sequencing Center for Infectious Disease"/>
            <person name="Wu L."/>
            <person name="Ma J."/>
        </authorList>
    </citation>
    <scope>NUCLEOTIDE SEQUENCE [LARGE SCALE GENOMIC DNA]</scope>
    <source>
        <strain evidence="2">KACC 12634</strain>
    </source>
</reference>
<dbReference type="RefSeq" id="WP_382346125.1">
    <property type="nucleotide sequence ID" value="NZ_JBHMBP010000001.1"/>
</dbReference>
<dbReference type="InterPro" id="IPR014718">
    <property type="entry name" value="GH-type_carb-bd"/>
</dbReference>
<evidence type="ECO:0000313" key="2">
    <source>
        <dbReference type="Proteomes" id="UP001596470"/>
    </source>
</evidence>
<dbReference type="PANTHER" id="PTHR10091">
    <property type="entry name" value="ALDOSE-1-EPIMERASE"/>
    <property type="match status" value="1"/>
</dbReference>
<sequence length="303" mass="32929">MEVPPMALSGEQWVIAYNDHEATIVAVGGGVRSYSYRGRPVVMSYGDEELAPGWSGHVLAPWPNRIRDGKYAFDGTDYQLPVNEIETNTSLHGFVAWAEWSAVEVTDTSVTLECRLPARLGYPWTLQLRTRWSVGPGGLRAAHTVSNPGTKTAPFGLGTHSYLVPGSLERIDEATLHVPAAKKLKLDKQRIPVGSGAGDFDEPTVLKDLVVDDAYGDLKRGSDGKAEVRLADPVSGQAVTVWMDESFGWVHIYTSDGLEGDRKRASVAIEPTTCPPNALATGEDLIELSPSEAWFGVWGIRPE</sequence>
<gene>
    <name evidence="1" type="ORF">ACFQS3_12520</name>
</gene>
<keyword evidence="2" id="KW-1185">Reference proteome</keyword>
<name>A0ABW2D8W2_9ACTN</name>